<evidence type="ECO:0000256" key="1">
    <source>
        <dbReference type="SAM" id="MobiDB-lite"/>
    </source>
</evidence>
<gene>
    <name evidence="2" type="ORF">BN1211_3524</name>
</gene>
<evidence type="ECO:0000313" key="2">
    <source>
        <dbReference type="EMBL" id="CEP23027.1"/>
    </source>
</evidence>
<evidence type="ECO:0000313" key="3">
    <source>
        <dbReference type="Proteomes" id="UP000038830"/>
    </source>
</evidence>
<dbReference type="AlphaFoldDB" id="A0A0H5C5D9"/>
<reference evidence="3" key="1">
    <citation type="journal article" date="2015" name="J. Biotechnol.">
        <title>The structure of the Cyberlindnera jadinii genome and its relation to Candida utilis analyzed by the occurrence of single nucleotide polymorphisms.</title>
        <authorList>
            <person name="Rupp O."/>
            <person name="Brinkrolf K."/>
            <person name="Buerth C."/>
            <person name="Kunigo M."/>
            <person name="Schneider J."/>
            <person name="Jaenicke S."/>
            <person name="Goesmann A."/>
            <person name="Puehler A."/>
            <person name="Jaeger K.-E."/>
            <person name="Ernst J.F."/>
        </authorList>
    </citation>
    <scope>NUCLEOTIDE SEQUENCE [LARGE SCALE GENOMIC DNA]</scope>
    <source>
        <strain evidence="3">ATCC 18201 / CBS 1600 / BCRC 20928 / JCM 3617 / NBRC 0987 / NRRL Y-1542</strain>
    </source>
</reference>
<sequence length="65" mass="6998">MSSIESSRACGTHSSEDAMSTEPATTVITKALFKDDQRTVEEVTTGVIVAITVEQEMLRLILPTA</sequence>
<protein>
    <submittedName>
        <fullName evidence="2">Uncharacterized protein</fullName>
    </submittedName>
</protein>
<dbReference type="Proteomes" id="UP000038830">
    <property type="component" value="Unassembled WGS sequence"/>
</dbReference>
<dbReference type="EMBL" id="CDQK01000004">
    <property type="protein sequence ID" value="CEP23027.1"/>
    <property type="molecule type" value="Genomic_DNA"/>
</dbReference>
<name>A0A0H5C5D9_CYBJN</name>
<feature type="region of interest" description="Disordered" evidence="1">
    <location>
        <begin position="1"/>
        <end position="23"/>
    </location>
</feature>
<organism evidence="2 3">
    <name type="scientific">Cyberlindnera jadinii (strain ATCC 18201 / CBS 1600 / BCRC 20928 / JCM 3617 / NBRC 0987 / NRRL Y-1542)</name>
    <name type="common">Torula yeast</name>
    <name type="synonym">Candida utilis</name>
    <dbReference type="NCBI Taxonomy" id="983966"/>
    <lineage>
        <taxon>Eukaryota</taxon>
        <taxon>Fungi</taxon>
        <taxon>Dikarya</taxon>
        <taxon>Ascomycota</taxon>
        <taxon>Saccharomycotina</taxon>
        <taxon>Saccharomycetes</taxon>
        <taxon>Phaffomycetales</taxon>
        <taxon>Phaffomycetaceae</taxon>
        <taxon>Cyberlindnera</taxon>
    </lineage>
</organism>
<accession>A0A0H5C5D9</accession>
<proteinExistence type="predicted"/>